<reference evidence="2" key="1">
    <citation type="journal article" date="2021" name="Sci. Adv.">
        <title>The American lobster genome reveals insights on longevity, neural, and immune adaptations.</title>
        <authorList>
            <person name="Polinski J.M."/>
            <person name="Zimin A.V."/>
            <person name="Clark K.F."/>
            <person name="Kohn A.B."/>
            <person name="Sadowski N."/>
            <person name="Timp W."/>
            <person name="Ptitsyn A."/>
            <person name="Khanna P."/>
            <person name="Romanova D.Y."/>
            <person name="Williams P."/>
            <person name="Greenwood S.J."/>
            <person name="Moroz L.L."/>
            <person name="Walt D.R."/>
            <person name="Bodnar A.G."/>
        </authorList>
    </citation>
    <scope>NUCLEOTIDE SEQUENCE</scope>
    <source>
        <strain evidence="2">GMGI-L3</strain>
    </source>
</reference>
<evidence type="ECO:0000313" key="3">
    <source>
        <dbReference type="Proteomes" id="UP000747542"/>
    </source>
</evidence>
<comment type="caution">
    <text evidence="2">The sequence shown here is derived from an EMBL/GenBank/DDBJ whole genome shotgun (WGS) entry which is preliminary data.</text>
</comment>
<evidence type="ECO:0000313" key="2">
    <source>
        <dbReference type="EMBL" id="KAG7161096.1"/>
    </source>
</evidence>
<dbReference type="AlphaFoldDB" id="A0A8J5JRK5"/>
<keyword evidence="3" id="KW-1185">Reference proteome</keyword>
<sequence length="96" mass="11138">MNPKGKPSAHIPRWILRLQQYDFKVQHIRGSDNPADILPRQPLPFDAQISEEEKLAEGFINYVVAKGIPKAMTLRNSRRIGEGSDYKSSRRRHRQE</sequence>
<feature type="compositionally biased region" description="Basic and acidic residues" evidence="1">
    <location>
        <begin position="79"/>
        <end position="88"/>
    </location>
</feature>
<feature type="region of interest" description="Disordered" evidence="1">
    <location>
        <begin position="75"/>
        <end position="96"/>
    </location>
</feature>
<accession>A0A8J5JRK5</accession>
<organism evidence="2 3">
    <name type="scientific">Homarus americanus</name>
    <name type="common">American lobster</name>
    <dbReference type="NCBI Taxonomy" id="6706"/>
    <lineage>
        <taxon>Eukaryota</taxon>
        <taxon>Metazoa</taxon>
        <taxon>Ecdysozoa</taxon>
        <taxon>Arthropoda</taxon>
        <taxon>Crustacea</taxon>
        <taxon>Multicrustacea</taxon>
        <taxon>Malacostraca</taxon>
        <taxon>Eumalacostraca</taxon>
        <taxon>Eucarida</taxon>
        <taxon>Decapoda</taxon>
        <taxon>Pleocyemata</taxon>
        <taxon>Astacidea</taxon>
        <taxon>Nephropoidea</taxon>
        <taxon>Nephropidae</taxon>
        <taxon>Homarus</taxon>
    </lineage>
</organism>
<name>A0A8J5JRK5_HOMAM</name>
<dbReference type="Proteomes" id="UP000747542">
    <property type="component" value="Unassembled WGS sequence"/>
</dbReference>
<dbReference type="EMBL" id="JAHLQT010030020">
    <property type="protein sequence ID" value="KAG7161096.1"/>
    <property type="molecule type" value="Genomic_DNA"/>
</dbReference>
<proteinExistence type="predicted"/>
<protein>
    <submittedName>
        <fullName evidence="2">Uncharacterized protein</fullName>
    </submittedName>
</protein>
<gene>
    <name evidence="2" type="ORF">Hamer_G029165</name>
</gene>
<evidence type="ECO:0000256" key="1">
    <source>
        <dbReference type="SAM" id="MobiDB-lite"/>
    </source>
</evidence>